<dbReference type="Gene3D" id="3.30.70.2080">
    <property type="match status" value="1"/>
</dbReference>
<keyword evidence="6 7" id="KW-0472">Membrane</keyword>
<dbReference type="PANTHER" id="PTHR43066:SF26">
    <property type="entry name" value="RHOMBOID PROTEASE GLPG"/>
    <property type="match status" value="1"/>
</dbReference>
<keyword evidence="5 7" id="KW-1133">Transmembrane helix</keyword>
<dbReference type="InterPro" id="IPR038244">
    <property type="entry name" value="NRho_sf"/>
</dbReference>
<feature type="domain" description="Rhomboid protease N-terminal" evidence="9">
    <location>
        <begin position="1"/>
        <end position="67"/>
    </location>
</feature>
<accession>A0A1H3FZC0</accession>
<dbReference type="STRING" id="1007099.SAMN05216287_4229"/>
<keyword evidence="4 7" id="KW-0812">Transmembrane</keyword>
<feature type="transmembrane region" description="Helical" evidence="7">
    <location>
        <begin position="202"/>
        <end position="222"/>
    </location>
</feature>
<keyword evidence="11" id="KW-1185">Reference proteome</keyword>
<evidence type="ECO:0000313" key="10">
    <source>
        <dbReference type="EMBL" id="SDX96341.1"/>
    </source>
</evidence>
<dbReference type="InterPro" id="IPR031976">
    <property type="entry name" value="NRho"/>
</dbReference>
<sequence length="286" mass="31073">MSRVAAMRLPIATDLSGFVGLLRSLNVPYRVSEESGEQVLWVPGEELAEQVRDLYTRFPHGNPEQPPSRFVRPSGSPLARLKRSPATAAVLLLTLIVAALTFLGDNFSSIRWLTFQDFRIQGDYLQFVPLAVSLDAGEWWRLVTPMLLHFGFLHLAMNALWYWELGGRIEARQGASMLLALTLLFSLASNVGQYLFGGPALFGGLSGVLYGLLGHCWIFQRLAPNPAYQLPRGVLGMMLIWLLVCLSGVIGALGFGSIANAAHVTGLIAGCATGLIGGLLARRSLP</sequence>
<dbReference type="RefSeq" id="WP_090231629.1">
    <property type="nucleotide sequence ID" value="NZ_FNNU01000008.1"/>
</dbReference>
<dbReference type="InterPro" id="IPR022764">
    <property type="entry name" value="Peptidase_S54_rhomboid_dom"/>
</dbReference>
<evidence type="ECO:0000313" key="11">
    <source>
        <dbReference type="Proteomes" id="UP000243778"/>
    </source>
</evidence>
<proteinExistence type="predicted"/>
<dbReference type="GO" id="GO:0016020">
    <property type="term" value="C:membrane"/>
    <property type="evidence" value="ECO:0007669"/>
    <property type="project" value="UniProtKB-SubCell"/>
</dbReference>
<evidence type="ECO:0000259" key="9">
    <source>
        <dbReference type="Pfam" id="PF16733"/>
    </source>
</evidence>
<evidence type="ECO:0000256" key="3">
    <source>
        <dbReference type="ARBA" id="ARBA00022519"/>
    </source>
</evidence>
<feature type="transmembrane region" description="Helical" evidence="7">
    <location>
        <begin position="175"/>
        <end position="196"/>
    </location>
</feature>
<comment type="subcellular location">
    <subcellularLocation>
        <location evidence="1">Membrane</location>
        <topology evidence="1">Multi-pass membrane protein</topology>
    </subcellularLocation>
</comment>
<protein>
    <submittedName>
        <fullName evidence="10">GlpG protein</fullName>
    </submittedName>
</protein>
<evidence type="ECO:0000256" key="4">
    <source>
        <dbReference type="ARBA" id="ARBA00022692"/>
    </source>
</evidence>
<keyword evidence="3" id="KW-0997">Cell inner membrane</keyword>
<dbReference type="Proteomes" id="UP000243778">
    <property type="component" value="Unassembled WGS sequence"/>
</dbReference>
<evidence type="ECO:0000256" key="6">
    <source>
        <dbReference type="ARBA" id="ARBA00023136"/>
    </source>
</evidence>
<evidence type="ECO:0000256" key="2">
    <source>
        <dbReference type="ARBA" id="ARBA00022475"/>
    </source>
</evidence>
<evidence type="ECO:0000256" key="1">
    <source>
        <dbReference type="ARBA" id="ARBA00004141"/>
    </source>
</evidence>
<dbReference type="Pfam" id="PF01694">
    <property type="entry name" value="Rhomboid"/>
    <property type="match status" value="1"/>
</dbReference>
<dbReference type="PANTHER" id="PTHR43066">
    <property type="entry name" value="RHOMBOID-RELATED PROTEIN"/>
    <property type="match status" value="1"/>
</dbReference>
<feature type="transmembrane region" description="Helical" evidence="7">
    <location>
        <begin position="139"/>
        <end position="163"/>
    </location>
</feature>
<feature type="transmembrane region" description="Helical" evidence="7">
    <location>
        <begin position="234"/>
        <end position="255"/>
    </location>
</feature>
<evidence type="ECO:0000256" key="5">
    <source>
        <dbReference type="ARBA" id="ARBA00022989"/>
    </source>
</evidence>
<dbReference type="Gene3D" id="1.20.1540.10">
    <property type="entry name" value="Rhomboid-like"/>
    <property type="match status" value="1"/>
</dbReference>
<feature type="transmembrane region" description="Helical" evidence="7">
    <location>
        <begin position="261"/>
        <end position="281"/>
    </location>
</feature>
<feature type="transmembrane region" description="Helical" evidence="7">
    <location>
        <begin position="86"/>
        <end position="104"/>
    </location>
</feature>
<dbReference type="EMBL" id="FNNU01000008">
    <property type="protein sequence ID" value="SDX96341.1"/>
    <property type="molecule type" value="Genomic_DNA"/>
</dbReference>
<dbReference type="GO" id="GO:0004252">
    <property type="term" value="F:serine-type endopeptidase activity"/>
    <property type="evidence" value="ECO:0007669"/>
    <property type="project" value="InterPro"/>
</dbReference>
<dbReference type="InterPro" id="IPR035952">
    <property type="entry name" value="Rhomboid-like_sf"/>
</dbReference>
<organism evidence="10 11">
    <name type="scientific">Pseudomonas kuykendallii</name>
    <dbReference type="NCBI Taxonomy" id="1007099"/>
    <lineage>
        <taxon>Bacteria</taxon>
        <taxon>Pseudomonadati</taxon>
        <taxon>Pseudomonadota</taxon>
        <taxon>Gammaproteobacteria</taxon>
        <taxon>Pseudomonadales</taxon>
        <taxon>Pseudomonadaceae</taxon>
        <taxon>Pseudomonas</taxon>
    </lineage>
</organism>
<dbReference type="Pfam" id="PF16733">
    <property type="entry name" value="NRho"/>
    <property type="match status" value="1"/>
</dbReference>
<dbReference type="OrthoDB" id="9778341at2"/>
<dbReference type="SUPFAM" id="SSF144091">
    <property type="entry name" value="Rhomboid-like"/>
    <property type="match status" value="1"/>
</dbReference>
<dbReference type="AlphaFoldDB" id="A0A1H3FZC0"/>
<keyword evidence="2" id="KW-1003">Cell membrane</keyword>
<name>A0A1H3FZC0_9PSED</name>
<feature type="domain" description="Peptidase S54 rhomboid" evidence="8">
    <location>
        <begin position="137"/>
        <end position="276"/>
    </location>
</feature>
<gene>
    <name evidence="10" type="ORF">SAMN05216287_4229</name>
</gene>
<evidence type="ECO:0000256" key="7">
    <source>
        <dbReference type="SAM" id="Phobius"/>
    </source>
</evidence>
<reference evidence="11" key="1">
    <citation type="submission" date="2016-10" db="EMBL/GenBank/DDBJ databases">
        <authorList>
            <person name="Varghese N."/>
            <person name="Submissions S."/>
        </authorList>
    </citation>
    <scope>NUCLEOTIDE SEQUENCE [LARGE SCALE GENOMIC DNA]</scope>
    <source>
        <strain evidence="11">NRRL B-59562</strain>
    </source>
</reference>
<evidence type="ECO:0000259" key="8">
    <source>
        <dbReference type="Pfam" id="PF01694"/>
    </source>
</evidence>